<dbReference type="PANTHER" id="PTHR42085">
    <property type="entry name" value="F-BOX DOMAIN-CONTAINING PROTEIN"/>
    <property type="match status" value="1"/>
</dbReference>
<dbReference type="EMBL" id="ML995884">
    <property type="protein sequence ID" value="KAF2765785.1"/>
    <property type="molecule type" value="Genomic_DNA"/>
</dbReference>
<evidence type="ECO:0000313" key="1">
    <source>
        <dbReference type="EMBL" id="KAF2765785.1"/>
    </source>
</evidence>
<protein>
    <submittedName>
        <fullName evidence="1">Uncharacterized protein</fullName>
    </submittedName>
</protein>
<sequence>MDAVELAELVEKRIGNRPATQYDKVHLIIELLEQDAEESIRAQPIVEHQRTLRRAQSTAAMQHNNPTNIPFFRLPAELRNVIYELIIDMDIGTPVTTSLGHLISCLSPPWLPRPLYRPPIRRSEMDIYLLHESPLIRTCRLFGQEARGMYCARQASPYNATIVQRMESWKDLDAVAG</sequence>
<dbReference type="OrthoDB" id="3795724at2759"/>
<dbReference type="Proteomes" id="UP000799436">
    <property type="component" value="Unassembled WGS sequence"/>
</dbReference>
<gene>
    <name evidence="1" type="ORF">EJ03DRAFT_354568</name>
</gene>
<keyword evidence="2" id="KW-1185">Reference proteome</keyword>
<dbReference type="AlphaFoldDB" id="A0A6G1KYT0"/>
<name>A0A6G1KYT0_9PEZI</name>
<accession>A0A6G1KYT0</accession>
<reference evidence="1" key="1">
    <citation type="journal article" date="2020" name="Stud. Mycol.">
        <title>101 Dothideomycetes genomes: a test case for predicting lifestyles and emergence of pathogens.</title>
        <authorList>
            <person name="Haridas S."/>
            <person name="Albert R."/>
            <person name="Binder M."/>
            <person name="Bloem J."/>
            <person name="Labutti K."/>
            <person name="Salamov A."/>
            <person name="Andreopoulos B."/>
            <person name="Baker S."/>
            <person name="Barry K."/>
            <person name="Bills G."/>
            <person name="Bluhm B."/>
            <person name="Cannon C."/>
            <person name="Castanera R."/>
            <person name="Culley D."/>
            <person name="Daum C."/>
            <person name="Ezra D."/>
            <person name="Gonzalez J."/>
            <person name="Henrissat B."/>
            <person name="Kuo A."/>
            <person name="Liang C."/>
            <person name="Lipzen A."/>
            <person name="Lutzoni F."/>
            <person name="Magnuson J."/>
            <person name="Mondo S."/>
            <person name="Nolan M."/>
            <person name="Ohm R."/>
            <person name="Pangilinan J."/>
            <person name="Park H.-J."/>
            <person name="Ramirez L."/>
            <person name="Alfaro M."/>
            <person name="Sun H."/>
            <person name="Tritt A."/>
            <person name="Yoshinaga Y."/>
            <person name="Zwiers L.-H."/>
            <person name="Turgeon B."/>
            <person name="Goodwin S."/>
            <person name="Spatafora J."/>
            <person name="Crous P."/>
            <person name="Grigoriev I."/>
        </authorList>
    </citation>
    <scope>NUCLEOTIDE SEQUENCE</scope>
    <source>
        <strain evidence="1">CBS 116005</strain>
    </source>
</reference>
<dbReference type="PANTHER" id="PTHR42085:SF1">
    <property type="entry name" value="F-BOX DOMAIN-CONTAINING PROTEIN"/>
    <property type="match status" value="1"/>
</dbReference>
<proteinExistence type="predicted"/>
<evidence type="ECO:0000313" key="2">
    <source>
        <dbReference type="Proteomes" id="UP000799436"/>
    </source>
</evidence>
<dbReference type="InterPro" id="IPR038883">
    <property type="entry name" value="AN11006-like"/>
</dbReference>
<organism evidence="1 2">
    <name type="scientific">Teratosphaeria nubilosa</name>
    <dbReference type="NCBI Taxonomy" id="161662"/>
    <lineage>
        <taxon>Eukaryota</taxon>
        <taxon>Fungi</taxon>
        <taxon>Dikarya</taxon>
        <taxon>Ascomycota</taxon>
        <taxon>Pezizomycotina</taxon>
        <taxon>Dothideomycetes</taxon>
        <taxon>Dothideomycetidae</taxon>
        <taxon>Mycosphaerellales</taxon>
        <taxon>Teratosphaeriaceae</taxon>
        <taxon>Teratosphaeria</taxon>
    </lineage>
</organism>